<dbReference type="GO" id="GO:0090385">
    <property type="term" value="P:phagosome-lysosome fusion"/>
    <property type="evidence" value="ECO:0007669"/>
    <property type="project" value="TreeGrafter"/>
</dbReference>
<dbReference type="InterPro" id="IPR036390">
    <property type="entry name" value="WH_DNA-bd_sf"/>
</dbReference>
<feature type="domain" description="FYVE-type" evidence="31">
    <location>
        <begin position="203"/>
        <end position="258"/>
    </location>
</feature>
<dbReference type="GO" id="GO:0008270">
    <property type="term" value="F:zinc ion binding"/>
    <property type="evidence" value="ECO:0007669"/>
    <property type="project" value="UniProtKB-KW"/>
</dbReference>
<dbReference type="PROSITE" id="PS50186">
    <property type="entry name" value="DEP"/>
    <property type="match status" value="1"/>
</dbReference>
<dbReference type="InterPro" id="IPR013083">
    <property type="entry name" value="Znf_RING/FYVE/PHD"/>
</dbReference>
<proteinExistence type="predicted"/>
<dbReference type="GeneID" id="106156802"/>
<dbReference type="PROSITE" id="PS51455">
    <property type="entry name" value="PIPK"/>
    <property type="match status" value="1"/>
</dbReference>
<protein>
    <recommendedName>
        <fullName evidence="23">1-phosphatidylinositol 3-phosphate 5-kinase</fullName>
        <ecNumber evidence="3">2.7.1.150</ecNumber>
        <ecNumber evidence="4">2.7.11.1</ecNumber>
    </recommendedName>
    <alternativeName>
        <fullName evidence="26">FYVE finger-containing phosphoinositide kinase</fullName>
    </alternativeName>
    <alternativeName>
        <fullName evidence="27">PIKfyve</fullName>
    </alternativeName>
    <alternativeName>
        <fullName evidence="25">Phosphatidylinositol 3-phosphate 5-kinase type III</fullName>
    </alternativeName>
    <alternativeName>
        <fullName evidence="24">Serine-protein kinase PIKFYVE</fullName>
    </alternativeName>
</protein>
<evidence type="ECO:0000256" key="17">
    <source>
        <dbReference type="ARBA" id="ARBA00023329"/>
    </source>
</evidence>
<dbReference type="KEGG" id="lak:106156802"/>
<dbReference type="Pfam" id="PF01504">
    <property type="entry name" value="PIP5K"/>
    <property type="match status" value="2"/>
</dbReference>
<dbReference type="GO" id="GO:0000285">
    <property type="term" value="F:1-phosphatidylinositol-3-phosphate 5-kinase activity"/>
    <property type="evidence" value="ECO:0007669"/>
    <property type="project" value="UniProtKB-EC"/>
</dbReference>
<comment type="catalytic activity">
    <reaction evidence="20">
        <text>a 1,2-diacyl-sn-glycero-3-phospho-(1D-myo-inositol) + ATP = a 1,2-diacyl-sn-glycero-3-phospho-(1D-myo-inositol-5-phosphate) + ADP + H(+)</text>
        <dbReference type="Rhea" id="RHEA:44680"/>
        <dbReference type="ChEBI" id="CHEBI:15378"/>
        <dbReference type="ChEBI" id="CHEBI:30616"/>
        <dbReference type="ChEBI" id="CHEBI:57795"/>
        <dbReference type="ChEBI" id="CHEBI:57880"/>
        <dbReference type="ChEBI" id="CHEBI:456216"/>
    </reaction>
    <physiologicalReaction direction="left-to-right" evidence="20">
        <dbReference type="Rhea" id="RHEA:44681"/>
    </physiologicalReaction>
</comment>
<dbReference type="Pfam" id="PF01363">
    <property type="entry name" value="FYVE"/>
    <property type="match status" value="1"/>
</dbReference>
<evidence type="ECO:0000256" key="2">
    <source>
        <dbReference type="ARBA" id="ARBA00004633"/>
    </source>
</evidence>
<feature type="compositionally biased region" description="Polar residues" evidence="30">
    <location>
        <begin position="995"/>
        <end position="1005"/>
    </location>
</feature>
<feature type="compositionally biased region" description="Basic and acidic residues" evidence="30">
    <location>
        <begin position="516"/>
        <end position="541"/>
    </location>
</feature>
<evidence type="ECO:0000256" key="18">
    <source>
        <dbReference type="ARBA" id="ARBA00046301"/>
    </source>
</evidence>
<keyword evidence="9" id="KW-0967">Endosome</keyword>
<keyword evidence="13 29" id="KW-0067">ATP-binding</keyword>
<dbReference type="InterPro" id="IPR027484">
    <property type="entry name" value="PInositol-4-P-5-kinase_N"/>
</dbReference>
<keyword evidence="7" id="KW-0479">Metal-binding</keyword>
<name>A0A1S3HNS2_LINAN</name>
<dbReference type="InterPro" id="IPR027409">
    <property type="entry name" value="GroEL-like_apical_dom_sf"/>
</dbReference>
<comment type="subunit">
    <text evidence="22">Component of the PI(3,5)P2 regulatory complex/PAS complex, at least composed of PIKFYVE, FIG4 and VAC14. VAC14 nucleates the assembly of the complex and serves as a scaffold by pentamerizing into a star-shaped structure, which can bind a single copy each of PIKFYVE and FIG4 and coordinates their activities. Interacts (via chaperonin-like domain) with RABEPK; the interaction recruits RABEPK to the endosomal membrane. Interacts with SPAG9. Interacts with EGFR.</text>
</comment>
<dbReference type="InterPro" id="IPR002423">
    <property type="entry name" value="Cpn60/GroEL/TCP-1"/>
</dbReference>
<dbReference type="Gene3D" id="3.30.810.10">
    <property type="entry name" value="2-Layer Sandwich"/>
    <property type="match status" value="1"/>
</dbReference>
<evidence type="ECO:0000256" key="19">
    <source>
        <dbReference type="ARBA" id="ARBA00048977"/>
    </source>
</evidence>
<evidence type="ECO:0000256" key="14">
    <source>
        <dbReference type="ARBA" id="ARBA00022990"/>
    </source>
</evidence>
<reference evidence="35" key="1">
    <citation type="submission" date="2025-08" db="UniProtKB">
        <authorList>
            <consortium name="RefSeq"/>
        </authorList>
    </citation>
    <scope>IDENTIFICATION</scope>
    <source>
        <tissue evidence="35">Gonads</tissue>
    </source>
</reference>
<gene>
    <name evidence="35" type="primary">LOC106156802</name>
</gene>
<evidence type="ECO:0000313" key="34">
    <source>
        <dbReference type="Proteomes" id="UP000085678"/>
    </source>
</evidence>
<dbReference type="Gene3D" id="3.30.40.10">
    <property type="entry name" value="Zinc/RING finger domain, C3HC4 (zinc finger)"/>
    <property type="match status" value="1"/>
</dbReference>
<dbReference type="CDD" id="cd17300">
    <property type="entry name" value="PIPKc_PIKfyve"/>
    <property type="match status" value="1"/>
</dbReference>
<dbReference type="CDD" id="cd15725">
    <property type="entry name" value="FYVE_PIKfyve_Fab1"/>
    <property type="match status" value="1"/>
</dbReference>
<keyword evidence="6 29" id="KW-0808">Transferase</keyword>
<dbReference type="InterPro" id="IPR044769">
    <property type="entry name" value="PIKfyve_PIPKc"/>
</dbReference>
<dbReference type="SMART" id="SM00330">
    <property type="entry name" value="PIPKc"/>
    <property type="match status" value="1"/>
</dbReference>
<organism evidence="34 35">
    <name type="scientific">Lingula anatina</name>
    <name type="common">Brachiopod</name>
    <name type="synonym">Lingula unguis</name>
    <dbReference type="NCBI Taxonomy" id="7574"/>
    <lineage>
        <taxon>Eukaryota</taxon>
        <taxon>Metazoa</taxon>
        <taxon>Spiralia</taxon>
        <taxon>Lophotrochozoa</taxon>
        <taxon>Brachiopoda</taxon>
        <taxon>Linguliformea</taxon>
        <taxon>Lingulata</taxon>
        <taxon>Lingulida</taxon>
        <taxon>Linguloidea</taxon>
        <taxon>Lingulidae</taxon>
        <taxon>Lingula</taxon>
    </lineage>
</organism>
<dbReference type="InterPro" id="IPR043548">
    <property type="entry name" value="PIKfyve"/>
</dbReference>
<evidence type="ECO:0000256" key="15">
    <source>
        <dbReference type="ARBA" id="ARBA00023098"/>
    </source>
</evidence>
<evidence type="ECO:0000256" key="26">
    <source>
        <dbReference type="ARBA" id="ARBA00077675"/>
    </source>
</evidence>
<dbReference type="OrthoDB" id="158357at2759"/>
<dbReference type="GO" id="GO:0008104">
    <property type="term" value="P:intracellular protein localization"/>
    <property type="evidence" value="ECO:0007669"/>
    <property type="project" value="UniProtKB-ARBA"/>
</dbReference>
<dbReference type="SUPFAM" id="SSF46785">
    <property type="entry name" value="Winged helix' DNA-binding domain"/>
    <property type="match status" value="1"/>
</dbReference>
<feature type="region of interest" description="Disordered" evidence="30">
    <location>
        <begin position="1566"/>
        <end position="1617"/>
    </location>
</feature>
<feature type="compositionally biased region" description="Low complexity" evidence="30">
    <location>
        <begin position="1024"/>
        <end position="1038"/>
    </location>
</feature>
<feature type="compositionally biased region" description="Basic and acidic residues" evidence="30">
    <location>
        <begin position="895"/>
        <end position="914"/>
    </location>
</feature>
<evidence type="ECO:0000256" key="21">
    <source>
        <dbReference type="ARBA" id="ARBA00052820"/>
    </source>
</evidence>
<evidence type="ECO:0000256" key="28">
    <source>
        <dbReference type="PROSITE-ProRule" id="PRU00091"/>
    </source>
</evidence>
<feature type="region of interest" description="Disordered" evidence="30">
    <location>
        <begin position="478"/>
        <end position="545"/>
    </location>
</feature>
<keyword evidence="8 29" id="KW-0547">Nucleotide-binding</keyword>
<dbReference type="Pfam" id="PF00610">
    <property type="entry name" value="DEP"/>
    <property type="match status" value="1"/>
</dbReference>
<keyword evidence="14" id="KW-0007">Acetylation</keyword>
<dbReference type="InterPro" id="IPR000591">
    <property type="entry name" value="DEP_dom"/>
</dbReference>
<dbReference type="InterPro" id="IPR011011">
    <property type="entry name" value="Znf_FYVE_PHD"/>
</dbReference>
<evidence type="ECO:0000313" key="35">
    <source>
        <dbReference type="RefSeq" id="XP_013387685.1"/>
    </source>
</evidence>
<feature type="region of interest" description="Disordered" evidence="30">
    <location>
        <begin position="1877"/>
        <end position="1899"/>
    </location>
</feature>
<dbReference type="InParanoid" id="A0A1S3HNS2"/>
<evidence type="ECO:0000256" key="7">
    <source>
        <dbReference type="ARBA" id="ARBA00022723"/>
    </source>
</evidence>
<evidence type="ECO:0000256" key="20">
    <source>
        <dbReference type="ARBA" id="ARBA00050945"/>
    </source>
</evidence>
<dbReference type="GO" id="GO:1903426">
    <property type="term" value="P:regulation of reactive oxygen species biosynthetic process"/>
    <property type="evidence" value="ECO:0007669"/>
    <property type="project" value="UniProtKB-ARBA"/>
</dbReference>
<dbReference type="GO" id="GO:0046488">
    <property type="term" value="P:phosphatidylinositol metabolic process"/>
    <property type="evidence" value="ECO:0007669"/>
    <property type="project" value="UniProtKB-UniRule"/>
</dbReference>
<dbReference type="GO" id="GO:0030670">
    <property type="term" value="C:phagocytic vesicle membrane"/>
    <property type="evidence" value="ECO:0007669"/>
    <property type="project" value="UniProtKB-SubCell"/>
</dbReference>
<evidence type="ECO:0000256" key="10">
    <source>
        <dbReference type="ARBA" id="ARBA00022771"/>
    </source>
</evidence>
<feature type="compositionally biased region" description="Low complexity" evidence="30">
    <location>
        <begin position="483"/>
        <end position="497"/>
    </location>
</feature>
<evidence type="ECO:0000256" key="11">
    <source>
        <dbReference type="ARBA" id="ARBA00022777"/>
    </source>
</evidence>
<dbReference type="GO" id="GO:0005524">
    <property type="term" value="F:ATP binding"/>
    <property type="evidence" value="ECO:0007669"/>
    <property type="project" value="UniProtKB-UniRule"/>
</dbReference>
<dbReference type="SUPFAM" id="SSF57903">
    <property type="entry name" value="FYVE/PHD zinc finger"/>
    <property type="match status" value="1"/>
</dbReference>
<comment type="subcellular location">
    <subcellularLocation>
        <location evidence="18">Cytoplasmic vesicle</location>
        <location evidence="18">Phagosome membrane</location>
        <topology evidence="18">Peripheral membrane protein</topology>
    </subcellularLocation>
    <subcellularLocation>
        <location evidence="1">Early endosome membrane</location>
        <topology evidence="1">Peripheral membrane protein</topology>
    </subcellularLocation>
    <subcellularLocation>
        <location evidence="2">Late endosome membrane</location>
        <topology evidence="2">Peripheral membrane protein</topology>
    </subcellularLocation>
</comment>
<dbReference type="InterPro" id="IPR000306">
    <property type="entry name" value="Znf_FYVE"/>
</dbReference>
<dbReference type="SUPFAM" id="SSF52029">
    <property type="entry name" value="GroEL apical domain-like"/>
    <property type="match status" value="1"/>
</dbReference>
<keyword evidence="16" id="KW-0472">Membrane</keyword>
<evidence type="ECO:0000259" key="33">
    <source>
        <dbReference type="PROSITE" id="PS51455"/>
    </source>
</evidence>
<dbReference type="GO" id="GO:0035556">
    <property type="term" value="P:intracellular signal transduction"/>
    <property type="evidence" value="ECO:0007669"/>
    <property type="project" value="InterPro"/>
</dbReference>
<dbReference type="InterPro" id="IPR002498">
    <property type="entry name" value="PInositol-4-P-4/5-kinase_core"/>
</dbReference>
<dbReference type="EC" id="2.7.1.150" evidence="3"/>
<feature type="domain" description="PIPK" evidence="33">
    <location>
        <begin position="1878"/>
        <end position="2204"/>
    </location>
</feature>
<feature type="domain" description="DEP" evidence="32">
    <location>
        <begin position="381"/>
        <end position="456"/>
    </location>
</feature>
<dbReference type="STRING" id="7574.A0A1S3HNS2"/>
<keyword evidence="11 29" id="KW-0418">Kinase</keyword>
<dbReference type="Proteomes" id="UP000085678">
    <property type="component" value="Unplaced"/>
</dbReference>
<dbReference type="PROSITE" id="PS50178">
    <property type="entry name" value="ZF_FYVE"/>
    <property type="match status" value="1"/>
</dbReference>
<dbReference type="Gene3D" id="3.30.800.10">
    <property type="entry name" value="Phosphatidylinositol Phosphate Kinase II Beta"/>
    <property type="match status" value="1"/>
</dbReference>
<dbReference type="FunFam" id="3.30.800.10:FF:000004">
    <property type="entry name" value="1-phosphatidylinositol 3-phosphate 5-kinase isoform X1"/>
    <property type="match status" value="1"/>
</dbReference>
<feature type="compositionally biased region" description="Basic and acidic residues" evidence="30">
    <location>
        <begin position="1885"/>
        <end position="1894"/>
    </location>
</feature>
<dbReference type="CDD" id="cd03334">
    <property type="entry name" value="Fab1_TCP"/>
    <property type="match status" value="1"/>
</dbReference>
<dbReference type="InterPro" id="IPR017455">
    <property type="entry name" value="Znf_FYVE-rel"/>
</dbReference>
<dbReference type="SMART" id="SM00064">
    <property type="entry name" value="FYVE"/>
    <property type="match status" value="1"/>
</dbReference>
<keyword evidence="17" id="KW-0968">Cytoplasmic vesicle</keyword>
<keyword evidence="12" id="KW-0862">Zinc</keyword>
<feature type="region of interest" description="Disordered" evidence="30">
    <location>
        <begin position="1717"/>
        <end position="1761"/>
    </location>
</feature>
<evidence type="ECO:0000256" key="29">
    <source>
        <dbReference type="PROSITE-ProRule" id="PRU00781"/>
    </source>
</evidence>
<feature type="region of interest" description="Disordered" evidence="30">
    <location>
        <begin position="35"/>
        <end position="125"/>
    </location>
</feature>
<evidence type="ECO:0000256" key="23">
    <source>
        <dbReference type="ARBA" id="ARBA00071350"/>
    </source>
</evidence>
<dbReference type="FunFam" id="3.50.7.10:FF:000007">
    <property type="entry name" value="1-phosphatidylinositol 3-phosphate 5-kinase isoform X1"/>
    <property type="match status" value="1"/>
</dbReference>
<dbReference type="GO" id="GO:0000139">
    <property type="term" value="C:Golgi membrane"/>
    <property type="evidence" value="ECO:0007669"/>
    <property type="project" value="UniProtKB-ARBA"/>
</dbReference>
<evidence type="ECO:0000256" key="3">
    <source>
        <dbReference type="ARBA" id="ARBA00012009"/>
    </source>
</evidence>
<dbReference type="Gene3D" id="3.50.7.10">
    <property type="entry name" value="GroEL"/>
    <property type="match status" value="1"/>
</dbReference>
<dbReference type="GO" id="GO:0031901">
    <property type="term" value="C:early endosome membrane"/>
    <property type="evidence" value="ECO:0007669"/>
    <property type="project" value="UniProtKB-SubCell"/>
</dbReference>
<dbReference type="PANTHER" id="PTHR46715:SF1">
    <property type="entry name" value="1-PHOSPHATIDYLINOSITOL 3-PHOSPHATE 5-KINASE"/>
    <property type="match status" value="1"/>
</dbReference>
<evidence type="ECO:0000256" key="25">
    <source>
        <dbReference type="ARBA" id="ARBA00077223"/>
    </source>
</evidence>
<feature type="compositionally biased region" description="Basic and acidic residues" evidence="30">
    <location>
        <begin position="48"/>
        <end position="58"/>
    </location>
</feature>
<keyword evidence="10 28" id="KW-0863">Zinc-finger</keyword>
<dbReference type="SUPFAM" id="SSF56104">
    <property type="entry name" value="SAICAR synthase-like"/>
    <property type="match status" value="1"/>
</dbReference>
<keyword evidence="34" id="KW-1185">Reference proteome</keyword>
<evidence type="ECO:0000256" key="8">
    <source>
        <dbReference type="ARBA" id="ARBA00022741"/>
    </source>
</evidence>
<dbReference type="GO" id="GO:0052810">
    <property type="term" value="F:1-phosphatidylinositol-5-kinase activity"/>
    <property type="evidence" value="ECO:0007669"/>
    <property type="project" value="UniProtKB-ARBA"/>
</dbReference>
<evidence type="ECO:0000256" key="4">
    <source>
        <dbReference type="ARBA" id="ARBA00012513"/>
    </source>
</evidence>
<dbReference type="InterPro" id="IPR027483">
    <property type="entry name" value="PInositol-4-P-4/5-kinase_C_sf"/>
</dbReference>
<dbReference type="GO" id="GO:0016308">
    <property type="term" value="F:1-phosphatidylinositol-4-phosphate 5-kinase activity"/>
    <property type="evidence" value="ECO:0007669"/>
    <property type="project" value="UniProtKB-ARBA"/>
</dbReference>
<dbReference type="EC" id="2.7.11.1" evidence="4"/>
<sequence length="2220" mass="248651">MEPNPKDCHTLTEFGALDSKEDKSGGLLSWVSSKWKRVKGSKVPGRAANKEDVGEKKTNGSSVQGGQGSGSEGQRVIIPKWKRVKGSKVPGRAANKEDVGEKKTNGSSVQGGQGSGSEGQRVIIPPIDLPLPEGGSSCIQNADDNASIGSSVSDGSVMNRSGQFIMPKRTLTGVLNRLSSILAMNTQSQIYKDMEFKQYWMPDKDCKECYECGDKFTTFRRRHHCRVCGQVFCSRCCNQEVPGRVMGYTGDLRVCSYCCNVVLSYAQQNPSGEISEPLQEDLKTLAKEGKESSLKVVLHGFGRWTPIPRRKEINGDEDSNWNRSASATDLDSYGQKFSSNMFDLTPQTELASQQLIAEDERRLLIEDSVQLKNIWQLIKHPTEGIEFQSHRYRLRTYPNCILGNSLVDYLIKADKAGNRMQAVVIGQALVDARWLECVTLNQQIFRDEYVLYRPGEAAARESPDEDLSKDTAAQEVNLEPSWLSEIQQQDSDSLSLSEEQDIKPSTHPPSVFYVSKDGKGGDESPKRKKLQKPDKGGKIMDSESFAETDMENTGAFEEFIRGALIVSASNTKMDSIESLQRSWHSDDTIDSSDNSTASLAYQRMIKAHKEHMTNLTKQLLTQEGLSMGWTDLIMTKATKVAEVVNPDVRHEGDEMDIRAYVQVKKIPGGEKTDTKIYHGVVCSKNISHKKMQHSINNAKILLLRCSIEYQRREQKFSSLEPQILQENEFIKNNVSKIAAWKPDLLLVEKSVSRLAQQFILDEGITLVLNVKPSVMKRVARLTQADIVSSIDGLVNKPTLGTCRNFRVHTHSLPKGYKKTLMYFDGCPAHLGCTVTLRGASEPELKRVKNILQFIIYIAFNSRLEISFLMDEFAMPPPAPDEVPLGIDALGSSPESPDKKFEFKEQGKESEKSLEFKPLSSITVSEDNGEVHAGKALSAFPHPDLDPQMGKLTDMLQKEIVEGDIPVLQLTKPKPDVRSQGGSGHRDANPAKRSASKSPVRQTKNSKSPKHGDSAHGHNTLDVQNSSDSGKIYSSSGSENSEDKRGSTSASVVLDKSDPLQTYQQTEDDSIFFTTEQMKAETIKQSQIFKKTLDDIILSGSPYLRYEVPFLVTEEGQNCASRKYLQKDLYWSVHLTPDGHKKQRQRFGDLQTHFEDVFGMNGVEVAPPHQFLLETVVKPVTDREMQGLLADFRATGGRIKPICPQESKLQKTHRNDHIAQSTEHKNSEVVGDLIWEKKTDCLNPALHQRIAVSFCSFSYVSSNTPNHCVFPWVVKMAFYGRNDITLGGFLERYCFREAYKCPHENCGTPMVDHIRRFVHGQGCIQITMRKLEHKLPGFTDTILTWSYCNKCKQASAVVPIALETWSLSFAKYLELRFHGNVYTRRDAQKSCTHSLHSDHYQYFGFKQTVASFKYSTVKNKDIALPPLRICYVKDCGFWEEQTLKWMPAVNWHYKTKEGLKKLYQDGLQVFDSIVQLLHKLRLETQSDKQAEVVEKHLGQQQKDKADFREKMEKLFKHFPVNQDMVSADSVISDAAILEVTDGMVRMKQLVAENVSDWNTKILEFQHQQKKMEKEKNKKDSMQKSGKESNSGTPKTGNSSPSNASGVEKVSLPTAEKTTVEEGSYDPLAAWCCNNVSKEMEEAMKDISKTPEITSGLELTTSADSYVFSDSPGINAVLLSQALDGGSDPAQPPVNPIDSGFVVCHFSSINAPREVIIGKPSGEERAPEATISAVSEHKGHRKTKSADESKNTRAEGAERGSKQGGAMKNIITSFLSSIGPVPIHNPFPPDEHYLLPLSDDIPVIVLDREPSSIIAYALSSIEYKVKLNELKQLALSKEAYDINQIKKGGLSRVESTGRLDAVQHWKAAGGVLKFLRSAKGQSSRDSSPSRKKDLEASVKFTPGESESSYEASTYFEEIDGKEAKTPKYHIELQYAEGSSKFYCQVYHAESFKQMRKILCPEGEAGYIRSLSRCINWLAKGGKSGSAFCKTQDDRYILKQMSKPEVQSFLEFAPHYIEYTLKSHTDKSPTALAKIVGAYRIGFRNNQTNMATKQDLLVMENLFYPQSKKITQVYDLKGSERNRLVKTANQKSEDLVLLDENLLKMSLDNPLYLRPHARKVLMSAITNDTQFLSSHLVMDYSLLMGVDEQKGEVLVGIIDYIRTFTWDKKLETMVKSSGILGGQGKMPTVVSPELYRTRFLEAMDRYFLEAPDRWNGLSCDLEI</sequence>
<feature type="region of interest" description="Disordered" evidence="30">
    <location>
        <begin position="892"/>
        <end position="920"/>
    </location>
</feature>
<dbReference type="GO" id="GO:0004674">
    <property type="term" value="F:protein serine/threonine kinase activity"/>
    <property type="evidence" value="ECO:0007669"/>
    <property type="project" value="UniProtKB-EC"/>
</dbReference>
<dbReference type="RefSeq" id="XP_013387685.1">
    <property type="nucleotide sequence ID" value="XM_013532231.1"/>
</dbReference>
<feature type="compositionally biased region" description="Basic and acidic residues" evidence="30">
    <location>
        <begin position="1742"/>
        <end position="1759"/>
    </location>
</feature>
<comment type="catalytic activity">
    <reaction evidence="19">
        <text>L-seryl-[protein] + ATP = O-phospho-L-seryl-[protein] + ADP + H(+)</text>
        <dbReference type="Rhea" id="RHEA:17989"/>
        <dbReference type="Rhea" id="RHEA-COMP:9863"/>
        <dbReference type="Rhea" id="RHEA-COMP:11604"/>
        <dbReference type="ChEBI" id="CHEBI:15378"/>
        <dbReference type="ChEBI" id="CHEBI:29999"/>
        <dbReference type="ChEBI" id="CHEBI:30616"/>
        <dbReference type="ChEBI" id="CHEBI:83421"/>
        <dbReference type="ChEBI" id="CHEBI:456216"/>
        <dbReference type="EC" id="2.7.11.1"/>
    </reaction>
    <physiologicalReaction direction="left-to-right" evidence="19">
        <dbReference type="Rhea" id="RHEA:17990"/>
    </physiologicalReaction>
</comment>
<evidence type="ECO:0000256" key="27">
    <source>
        <dbReference type="ARBA" id="ARBA00081348"/>
    </source>
</evidence>
<evidence type="ECO:0000259" key="32">
    <source>
        <dbReference type="PROSITE" id="PS50186"/>
    </source>
</evidence>
<evidence type="ECO:0000256" key="16">
    <source>
        <dbReference type="ARBA" id="ARBA00023136"/>
    </source>
</evidence>
<feature type="compositionally biased region" description="Basic and acidic residues" evidence="30">
    <location>
        <begin position="94"/>
        <end position="104"/>
    </location>
</feature>
<dbReference type="FunFam" id="3.30.810.10:FF:000001">
    <property type="entry name" value="1-phosphatidylinositol 3-phosphate 5-kinase FAB1"/>
    <property type="match status" value="1"/>
</dbReference>
<keyword evidence="15" id="KW-0443">Lipid metabolism</keyword>
<evidence type="ECO:0000256" key="22">
    <source>
        <dbReference type="ARBA" id="ARBA00065580"/>
    </source>
</evidence>
<dbReference type="GO" id="GO:0032438">
    <property type="term" value="P:melanosome organization"/>
    <property type="evidence" value="ECO:0007669"/>
    <property type="project" value="UniProtKB-ARBA"/>
</dbReference>
<feature type="region of interest" description="Disordered" evidence="30">
    <location>
        <begin position="965"/>
        <end position="1059"/>
    </location>
</feature>
<evidence type="ECO:0000256" key="30">
    <source>
        <dbReference type="SAM" id="MobiDB-lite"/>
    </source>
</evidence>
<feature type="compositionally biased region" description="Polar residues" evidence="30">
    <location>
        <begin position="1586"/>
        <end position="1603"/>
    </location>
</feature>
<dbReference type="FunCoup" id="A0A1S3HNS2">
    <property type="interactions" value="2438"/>
</dbReference>
<dbReference type="FunFam" id="3.30.40.10:FF:000057">
    <property type="entry name" value="1-phosphatidylinositol 3-phosphate 5-kinase isoform X1"/>
    <property type="match status" value="1"/>
</dbReference>
<evidence type="ECO:0000256" key="5">
    <source>
        <dbReference type="ARBA" id="ARBA00022553"/>
    </source>
</evidence>
<evidence type="ECO:0000259" key="31">
    <source>
        <dbReference type="PROSITE" id="PS50178"/>
    </source>
</evidence>
<dbReference type="FunFam" id="1.10.10.10:FF:000206">
    <property type="entry name" value="1-phosphatidylinositol 3-phosphate 5-kinase isoform X1"/>
    <property type="match status" value="1"/>
</dbReference>
<dbReference type="PANTHER" id="PTHR46715">
    <property type="entry name" value="1-PHOSPHATIDYLINOSITOL 3-PHOSPHATE 5-KINASE"/>
    <property type="match status" value="1"/>
</dbReference>
<evidence type="ECO:0000256" key="9">
    <source>
        <dbReference type="ARBA" id="ARBA00022753"/>
    </source>
</evidence>
<dbReference type="Gene3D" id="1.10.10.10">
    <property type="entry name" value="Winged helix-like DNA-binding domain superfamily/Winged helix DNA-binding domain"/>
    <property type="match status" value="1"/>
</dbReference>
<evidence type="ECO:0000256" key="24">
    <source>
        <dbReference type="ARBA" id="ARBA00076918"/>
    </source>
</evidence>
<evidence type="ECO:0000256" key="1">
    <source>
        <dbReference type="ARBA" id="ARBA00004220"/>
    </source>
</evidence>
<dbReference type="InterPro" id="IPR036388">
    <property type="entry name" value="WH-like_DNA-bd_sf"/>
</dbReference>
<feature type="compositionally biased region" description="Basic and acidic residues" evidence="30">
    <location>
        <begin position="1568"/>
        <end position="1585"/>
    </location>
</feature>
<evidence type="ECO:0000256" key="12">
    <source>
        <dbReference type="ARBA" id="ARBA00022833"/>
    </source>
</evidence>
<evidence type="ECO:0000256" key="13">
    <source>
        <dbReference type="ARBA" id="ARBA00022840"/>
    </source>
</evidence>
<dbReference type="GO" id="GO:0031902">
    <property type="term" value="C:late endosome membrane"/>
    <property type="evidence" value="ECO:0007669"/>
    <property type="project" value="UniProtKB-SubCell"/>
</dbReference>
<comment type="catalytic activity">
    <reaction evidence="21">
        <text>a 1,2-diacyl-sn-glycero-3-phospho-(1D-myo-inositol-3-phosphate) + ATP = a 1,2-diacyl-sn-glycero-3-phospho-(1D-myo-inositol-3,5-bisphosphate) + ADP + H(+)</text>
        <dbReference type="Rhea" id="RHEA:13609"/>
        <dbReference type="ChEBI" id="CHEBI:15378"/>
        <dbReference type="ChEBI" id="CHEBI:30616"/>
        <dbReference type="ChEBI" id="CHEBI:57923"/>
        <dbReference type="ChEBI" id="CHEBI:58088"/>
        <dbReference type="ChEBI" id="CHEBI:456216"/>
        <dbReference type="EC" id="2.7.1.150"/>
    </reaction>
    <physiologicalReaction direction="left-to-right" evidence="21">
        <dbReference type="Rhea" id="RHEA:13610"/>
    </physiologicalReaction>
</comment>
<keyword evidence="5" id="KW-0597">Phosphoprotein</keyword>
<evidence type="ECO:0000256" key="6">
    <source>
        <dbReference type="ARBA" id="ARBA00022679"/>
    </source>
</evidence>
<dbReference type="SMART" id="SM00049">
    <property type="entry name" value="DEP"/>
    <property type="match status" value="1"/>
</dbReference>
<accession>A0A1S3HNS2</accession>
<dbReference type="Pfam" id="PF00118">
    <property type="entry name" value="Cpn60_TCP1"/>
    <property type="match status" value="1"/>
</dbReference>